<dbReference type="Proteomes" id="UP000095280">
    <property type="component" value="Unplaced"/>
</dbReference>
<dbReference type="GO" id="GO:0090694">
    <property type="term" value="C:Scc2-Scc4 cohesin loading complex"/>
    <property type="evidence" value="ECO:0007669"/>
    <property type="project" value="TreeGrafter"/>
</dbReference>
<feature type="compositionally biased region" description="Low complexity" evidence="2">
    <location>
        <begin position="701"/>
        <end position="746"/>
    </location>
</feature>
<dbReference type="GO" id="GO:0034087">
    <property type="term" value="P:establishment of mitotic sister chromatid cohesion"/>
    <property type="evidence" value="ECO:0007669"/>
    <property type="project" value="TreeGrafter"/>
</dbReference>
<keyword evidence="1" id="KW-0131">Cell cycle</keyword>
<dbReference type="PANTHER" id="PTHR21704:SF18">
    <property type="entry name" value="NIPPED-B-LIKE PROTEIN"/>
    <property type="match status" value="1"/>
</dbReference>
<keyword evidence="4" id="KW-1185">Reference proteome</keyword>
<feature type="compositionally biased region" description="Basic residues" evidence="2">
    <location>
        <begin position="431"/>
        <end position="442"/>
    </location>
</feature>
<dbReference type="GO" id="GO:1990414">
    <property type="term" value="P:replication-born double-strand break repair via sister chromatid exchange"/>
    <property type="evidence" value="ECO:0007669"/>
    <property type="project" value="TreeGrafter"/>
</dbReference>
<protein>
    <recommendedName>
        <fullName evidence="1">Nipped-B protein</fullName>
    </recommendedName>
</protein>
<proteinExistence type="inferred from homology"/>
<dbReference type="GO" id="GO:0003682">
    <property type="term" value="F:chromatin binding"/>
    <property type="evidence" value="ECO:0007669"/>
    <property type="project" value="TreeGrafter"/>
</dbReference>
<evidence type="ECO:0000259" key="3">
    <source>
        <dbReference type="Pfam" id="PF12830"/>
    </source>
</evidence>
<dbReference type="PANTHER" id="PTHR21704">
    <property type="entry name" value="NIPPED-B-LIKE PROTEIN DELANGIN SCC2-RELATED"/>
    <property type="match status" value="1"/>
</dbReference>
<dbReference type="InterPro" id="IPR033031">
    <property type="entry name" value="Scc2/Nipped-B"/>
</dbReference>
<dbReference type="InterPro" id="IPR024986">
    <property type="entry name" value="Nipped-B_C"/>
</dbReference>
<dbReference type="GO" id="GO:0010468">
    <property type="term" value="P:regulation of gene expression"/>
    <property type="evidence" value="ECO:0007669"/>
    <property type="project" value="InterPro"/>
</dbReference>
<reference evidence="5" key="1">
    <citation type="submission" date="2016-11" db="UniProtKB">
        <authorList>
            <consortium name="WormBaseParasite"/>
        </authorList>
    </citation>
    <scope>IDENTIFICATION</scope>
</reference>
<evidence type="ECO:0000256" key="2">
    <source>
        <dbReference type="SAM" id="MobiDB-lite"/>
    </source>
</evidence>
<sequence>PLSEVDPSVLERADIDARTVSRSLMNIDGRVAAACKGPRIRLVRGPSAQPAQRGEGRETPAVEKACRQIVDTLPNIMRLEEISSNNNQRLWPCLCTLYMLTKIRPNLMVDHASTLQSYLKIKISSQQDNYVLHYMRRSCASIEQEMVQLTMRKGMMVLDSAIALVNRVTHNYSLIRSCFNLFYTPIDRQQQENMATGAELIDPRQKPSILRGLYTVGLAVESITTYETGAIMQRVFSSFMFFCSQCADPDVVKKSLMALASCAPGTRTCCFRTRWKTYYCELIAGPMVSTTRPKPLEEASMVQSDSTWKEHVQQESLKEMHDVQSGKASMVAQAYLDHVLAAFYYKDAGSPAGPLLTMVVTILRQGLIHPVKTVAHLISMQSDTDPAIRSKADAQLMEIEKHYPSFINMRALFGGAARASSCAGASAARPRGARNPRSRRRPPVAMNHHLYSMLRTNRMNRAGLLTSMLKPRAPLARAAVRGGQPGLFFLPIGRESRCSLIHHLMDLLVSVAGLHLLLTSIKDYYLGFAPGTELPDGCTPEMLAHQDSGRTRLTTPRCKTTRLRAALGQDLGEAASIAGRIPGFRPQRCLDYLASESGQANHRKLAADILDFEISCSPLIPNDAGGAAEMRRARRRWWRGDTVSAKQLPYHPAVQRALGSEKCSSPELTAEWRVRAGLQSEAADEAAVRCLSTMTERTAMPAARGPASRCRSSGSGRRPAARSGAGAPSQAQGLGVRRVRGQSVQR</sequence>
<feature type="region of interest" description="Disordered" evidence="2">
    <location>
        <begin position="424"/>
        <end position="444"/>
    </location>
</feature>
<organism evidence="4 5">
    <name type="scientific">Macrostomum lignano</name>
    <dbReference type="NCBI Taxonomy" id="282301"/>
    <lineage>
        <taxon>Eukaryota</taxon>
        <taxon>Metazoa</taxon>
        <taxon>Spiralia</taxon>
        <taxon>Lophotrochozoa</taxon>
        <taxon>Platyhelminthes</taxon>
        <taxon>Rhabditophora</taxon>
        <taxon>Macrostomorpha</taxon>
        <taxon>Macrostomida</taxon>
        <taxon>Macrostomidae</taxon>
        <taxon>Macrostomum</taxon>
    </lineage>
</organism>
<dbReference type="GO" id="GO:0061775">
    <property type="term" value="F:cohesin loader activity"/>
    <property type="evidence" value="ECO:0007669"/>
    <property type="project" value="InterPro"/>
</dbReference>
<comment type="subcellular location">
    <subcellularLocation>
        <location evidence="1">Nucleus</location>
    </subcellularLocation>
</comment>
<evidence type="ECO:0000313" key="4">
    <source>
        <dbReference type="Proteomes" id="UP000095280"/>
    </source>
</evidence>
<comment type="similarity">
    <text evidence="1">Belongs to the SCC2/Nipped-B family.</text>
</comment>
<keyword evidence="1" id="KW-0539">Nucleus</keyword>
<evidence type="ECO:0000313" key="5">
    <source>
        <dbReference type="WBParaSite" id="maker-unitig_41746-snap-gene-0.2-mRNA-1"/>
    </source>
</evidence>
<feature type="domain" description="Sister chromatid cohesion C-terminal" evidence="3">
    <location>
        <begin position="328"/>
        <end position="470"/>
    </location>
</feature>
<dbReference type="AlphaFoldDB" id="A0A1I8FN55"/>
<accession>A0A1I8FN55</accession>
<name>A0A1I8FN55_9PLAT</name>
<dbReference type="Pfam" id="PF12830">
    <property type="entry name" value="Nipped-B_C"/>
    <property type="match status" value="1"/>
</dbReference>
<dbReference type="WBParaSite" id="maker-unitig_41746-snap-gene-0.2-mRNA-1">
    <property type="protein sequence ID" value="maker-unitig_41746-snap-gene-0.2-mRNA-1"/>
    <property type="gene ID" value="maker-unitig_41746-snap-gene-0.2"/>
</dbReference>
<feature type="region of interest" description="Disordered" evidence="2">
    <location>
        <begin position="697"/>
        <end position="746"/>
    </location>
</feature>
<dbReference type="GO" id="GO:0071169">
    <property type="term" value="P:establishment of protein localization to chromatin"/>
    <property type="evidence" value="ECO:0007669"/>
    <property type="project" value="TreeGrafter"/>
</dbReference>
<keyword evidence="1" id="KW-0677">Repeat</keyword>
<dbReference type="GO" id="GO:0140588">
    <property type="term" value="P:chromatin looping"/>
    <property type="evidence" value="ECO:0007669"/>
    <property type="project" value="InterPro"/>
</dbReference>
<evidence type="ECO:0000256" key="1">
    <source>
        <dbReference type="RuleBase" id="RU364107"/>
    </source>
</evidence>